<gene>
    <name evidence="1" type="ORF">HDA44_003752</name>
</gene>
<keyword evidence="2" id="KW-1185">Reference proteome</keyword>
<organism evidence="1 2">
    <name type="scientific">Kribbella solani</name>
    <dbReference type="NCBI Taxonomy" id="236067"/>
    <lineage>
        <taxon>Bacteria</taxon>
        <taxon>Bacillati</taxon>
        <taxon>Actinomycetota</taxon>
        <taxon>Actinomycetes</taxon>
        <taxon>Propionibacteriales</taxon>
        <taxon>Kribbellaceae</taxon>
        <taxon>Kribbella</taxon>
    </lineage>
</organism>
<reference evidence="1 2" key="1">
    <citation type="submission" date="2020-08" db="EMBL/GenBank/DDBJ databases">
        <title>Sequencing the genomes of 1000 actinobacteria strains.</title>
        <authorList>
            <person name="Klenk H.-P."/>
        </authorList>
    </citation>
    <scope>NUCLEOTIDE SEQUENCE [LARGE SCALE GENOMIC DNA]</scope>
    <source>
        <strain evidence="1 2">DSM 17294</strain>
    </source>
</reference>
<dbReference type="EMBL" id="JACHNF010000001">
    <property type="protein sequence ID" value="MBB5980411.1"/>
    <property type="molecule type" value="Genomic_DNA"/>
</dbReference>
<evidence type="ECO:0000313" key="2">
    <source>
        <dbReference type="Proteomes" id="UP000558997"/>
    </source>
</evidence>
<dbReference type="AlphaFoldDB" id="A0A841DR66"/>
<evidence type="ECO:0000313" key="1">
    <source>
        <dbReference type="EMBL" id="MBB5980411.1"/>
    </source>
</evidence>
<accession>A0A841DR66</accession>
<dbReference type="Proteomes" id="UP000558997">
    <property type="component" value="Unassembled WGS sequence"/>
</dbReference>
<dbReference type="RefSeq" id="WP_184836138.1">
    <property type="nucleotide sequence ID" value="NZ_BAAAVN010000025.1"/>
</dbReference>
<protein>
    <recommendedName>
        <fullName evidence="3">PknH-like extracellular domain-containing protein</fullName>
    </recommendedName>
</protein>
<comment type="caution">
    <text evidence="1">The sequence shown here is derived from an EMBL/GenBank/DDBJ whole genome shotgun (WGS) entry which is preliminary data.</text>
</comment>
<name>A0A841DR66_9ACTN</name>
<sequence>MSVDGPVTSANMLSNADLAGVGLTASPQPPDIRLELVGCDKLQTLDDIALSGPPVQRAWEGEAVSVYEQAVAARDEDEAAQVARQVLSKLEACQKRPAGYWVYGATHSERIDRATTASWLGQIDGSFNTAGRAPKVEKISGGTAVLRRGNHVAVLGINWCVSAGDEAACVAAGGDAGRQLAELSRRAARRLG</sequence>
<proteinExistence type="predicted"/>
<evidence type="ECO:0008006" key="3">
    <source>
        <dbReference type="Google" id="ProtNLM"/>
    </source>
</evidence>